<evidence type="ECO:0000256" key="1">
    <source>
        <dbReference type="ARBA" id="ARBA00023125"/>
    </source>
</evidence>
<gene>
    <name evidence="3" type="ORF">PtrM4_056480</name>
</gene>
<accession>A0A834S2L7</accession>
<dbReference type="Proteomes" id="UP000245464">
    <property type="component" value="Chromosome 2"/>
</dbReference>
<feature type="domain" description="HTH CENPB-type" evidence="2">
    <location>
        <begin position="46"/>
        <end position="111"/>
    </location>
</feature>
<dbReference type="KEGG" id="ptrr:90955273"/>
<comment type="caution">
    <text evidence="3">The sequence shown here is derived from an EMBL/GenBank/DDBJ whole genome shotgun (WGS) entry which is preliminary data.</text>
</comment>
<dbReference type="PROSITE" id="PS51253">
    <property type="entry name" value="HTH_CENPB"/>
    <property type="match status" value="1"/>
</dbReference>
<evidence type="ECO:0000313" key="4">
    <source>
        <dbReference type="Proteomes" id="UP000245464"/>
    </source>
</evidence>
<dbReference type="EMBL" id="NQIK02000002">
    <property type="protein sequence ID" value="KAF7574025.1"/>
    <property type="molecule type" value="Genomic_DNA"/>
</dbReference>
<organism evidence="3 4">
    <name type="scientific">Pyrenophora tritici-repentis</name>
    <dbReference type="NCBI Taxonomy" id="45151"/>
    <lineage>
        <taxon>Eukaryota</taxon>
        <taxon>Fungi</taxon>
        <taxon>Dikarya</taxon>
        <taxon>Ascomycota</taxon>
        <taxon>Pezizomycotina</taxon>
        <taxon>Dothideomycetes</taxon>
        <taxon>Pleosporomycetidae</taxon>
        <taxon>Pleosporales</taxon>
        <taxon>Pleosporineae</taxon>
        <taxon>Pleosporaceae</taxon>
        <taxon>Pyrenophora</taxon>
    </lineage>
</organism>
<dbReference type="AlphaFoldDB" id="A0A834S2L7"/>
<dbReference type="Pfam" id="PF03184">
    <property type="entry name" value="DDE_1"/>
    <property type="match status" value="1"/>
</dbReference>
<protein>
    <recommendedName>
        <fullName evidence="2">HTH CENPB-type domain-containing protein</fullName>
    </recommendedName>
</protein>
<sequence>MDPIQDAINAIESRAPGEHFTYSEVAKRFSVERSTLARRHQGKCQPRSIAHQILHPQQEKELVEYIQGLKARRTPPTREMIKNFASTIAGKGVSDTWVSSFLDRNSPHLISRWQSGMDRQRHQADSGAKYSLYFDLLHQKIEEYKIKPWDIYNMDEKGFLAGVTGRSKRIFSRRMWEKKEVTTALQDGSREWVTLLACICADGLALPPGLIYQSTSGGLQSSWVQDISEGEHSAFITSSPSGWTNNEIGVAWLKQVFDRFTKSKSYSSYRLLLLDGHGSHVTQEFLEFCDQNKILVAIFPPHSTHTLQPLDVVMFKPLSTAYSKELSNYLHNSQGLLSVKK</sequence>
<dbReference type="PANTHER" id="PTHR19303">
    <property type="entry name" value="TRANSPOSON"/>
    <property type="match status" value="1"/>
</dbReference>
<dbReference type="GO" id="GO:0003677">
    <property type="term" value="F:DNA binding"/>
    <property type="evidence" value="ECO:0007669"/>
    <property type="project" value="UniProtKB-KW"/>
</dbReference>
<evidence type="ECO:0000313" key="3">
    <source>
        <dbReference type="EMBL" id="KAF7574025.1"/>
    </source>
</evidence>
<dbReference type="PANTHER" id="PTHR19303:SF74">
    <property type="entry name" value="POGO TRANSPOSABLE ELEMENT WITH KRAB DOMAIN"/>
    <property type="match status" value="1"/>
</dbReference>
<proteinExistence type="predicted"/>
<dbReference type="Pfam" id="PF03221">
    <property type="entry name" value="HTH_Tnp_Tc5"/>
    <property type="match status" value="1"/>
</dbReference>
<keyword evidence="1" id="KW-0238">DNA-binding</keyword>
<dbReference type="GO" id="GO:0005634">
    <property type="term" value="C:nucleus"/>
    <property type="evidence" value="ECO:0007669"/>
    <property type="project" value="TreeGrafter"/>
</dbReference>
<dbReference type="InterPro" id="IPR050863">
    <property type="entry name" value="CenT-Element_Derived"/>
</dbReference>
<dbReference type="InterPro" id="IPR006600">
    <property type="entry name" value="HTH_CenpB_DNA-bd_dom"/>
</dbReference>
<dbReference type="RefSeq" id="XP_065963876.1">
    <property type="nucleotide sequence ID" value="XM_066105249.1"/>
</dbReference>
<dbReference type="SMART" id="SM00674">
    <property type="entry name" value="CENPB"/>
    <property type="match status" value="1"/>
</dbReference>
<dbReference type="InterPro" id="IPR004875">
    <property type="entry name" value="DDE_SF_endonuclease_dom"/>
</dbReference>
<dbReference type="GeneID" id="90955273"/>
<reference evidence="3" key="1">
    <citation type="journal article" date="2018" name="BMC Genomics">
        <title>Comparative genomics of the wheat fungal pathogen Pyrenophora tritici-repentis reveals chromosomal variations and genome plasticity.</title>
        <authorList>
            <person name="Moolhuijzen P."/>
            <person name="See P.T."/>
            <person name="Hane J.K."/>
            <person name="Shi G."/>
            <person name="Liu Z."/>
            <person name="Oliver R.P."/>
            <person name="Moffat C.S."/>
        </authorList>
    </citation>
    <scope>NUCLEOTIDE SEQUENCE [LARGE SCALE GENOMIC DNA]</scope>
    <source>
        <strain evidence="3">M4</strain>
    </source>
</reference>
<name>A0A834S2L7_9PLEO</name>
<evidence type="ECO:0000259" key="2">
    <source>
        <dbReference type="PROSITE" id="PS51253"/>
    </source>
</evidence>